<evidence type="ECO:0000256" key="1">
    <source>
        <dbReference type="ARBA" id="ARBA00006524"/>
    </source>
</evidence>
<sequence>MNGNDISVLLHEGINLIFEKWTVLRLAVTNNWGGTSSQEKKKKLIEYVYNYVLSTSEPKNKLCDFLRDEMNTLFNVDIEDDSDIEVSELILDLYKNLKRNNLEIIEKIRKIQESDLSCCKENNLIREHEIEGDDDSVSGYSGDDQSGSEYSDNEQPSSGNSGDDQPGSECPYSEYSKDE</sequence>
<evidence type="ECO:0000256" key="2">
    <source>
        <dbReference type="ARBA" id="ARBA00022552"/>
    </source>
</evidence>
<dbReference type="PANTHER" id="PTHR21250">
    <property type="entry name" value="PRE-RRNA-PROCESSING PROTEIN TSR2 HOMOLOG"/>
    <property type="match status" value="1"/>
</dbReference>
<reference evidence="6 7" key="1">
    <citation type="submission" date="2016-05" db="EMBL/GenBank/DDBJ databases">
        <authorList>
            <person name="Naeem Raeece"/>
        </authorList>
    </citation>
    <scope>NUCLEOTIDE SEQUENCE [LARGE SCALE GENOMIC DNA]</scope>
</reference>
<feature type="region of interest" description="Disordered" evidence="3">
    <location>
        <begin position="129"/>
        <end position="179"/>
    </location>
</feature>
<comment type="similarity">
    <text evidence="1">Belongs to the TSR2 family.</text>
</comment>
<protein>
    <submittedName>
        <fullName evidence="4">Pre-rRNA-processing protein TSR2, putative</fullName>
    </submittedName>
</protein>
<keyword evidence="2" id="KW-0698">rRNA processing</keyword>
<dbReference type="AlphaFoldDB" id="A0A1A8VI06"/>
<dbReference type="Proteomes" id="UP000078560">
    <property type="component" value="Unassembled WGS sequence"/>
</dbReference>
<dbReference type="EMBL" id="FLQV01001287">
    <property type="protein sequence ID" value="SBS99409.1"/>
    <property type="molecule type" value="Genomic_DNA"/>
</dbReference>
<dbReference type="GO" id="GO:0006364">
    <property type="term" value="P:rRNA processing"/>
    <property type="evidence" value="ECO:0007669"/>
    <property type="project" value="UniProtKB-KW"/>
</dbReference>
<evidence type="ECO:0000313" key="7">
    <source>
        <dbReference type="Proteomes" id="UP000078560"/>
    </source>
</evidence>
<proteinExistence type="inferred from homology"/>
<evidence type="ECO:0000313" key="6">
    <source>
        <dbReference type="Proteomes" id="UP000078546"/>
    </source>
</evidence>
<feature type="compositionally biased region" description="Polar residues" evidence="3">
    <location>
        <begin position="153"/>
        <end position="163"/>
    </location>
</feature>
<evidence type="ECO:0000313" key="5">
    <source>
        <dbReference type="EMBL" id="SBS99409.1"/>
    </source>
</evidence>
<reference evidence="4" key="2">
    <citation type="submission" date="2016-05" db="EMBL/GenBank/DDBJ databases">
        <authorList>
            <person name="Lavstsen T."/>
            <person name="Jespersen J.S."/>
        </authorList>
    </citation>
    <scope>NUCLEOTIDE SEQUENCE [LARGE SCALE GENOMIC DNA]</scope>
</reference>
<name>A0A1A8VI06_PLAOA</name>
<dbReference type="Proteomes" id="UP000078546">
    <property type="component" value="Unassembled WGS sequence"/>
</dbReference>
<feature type="compositionally biased region" description="Low complexity" evidence="3">
    <location>
        <begin position="137"/>
        <end position="150"/>
    </location>
</feature>
<dbReference type="EMBL" id="FLQU01000033">
    <property type="protein sequence ID" value="SBS80071.1"/>
    <property type="molecule type" value="Genomic_DNA"/>
</dbReference>
<gene>
    <name evidence="5" type="ORF">POVCU1_052600</name>
    <name evidence="4" type="ORF">POVCU2_0002650</name>
</gene>
<organism evidence="4 7">
    <name type="scientific">Plasmodium ovale curtisi</name>
    <dbReference type="NCBI Taxonomy" id="864141"/>
    <lineage>
        <taxon>Eukaryota</taxon>
        <taxon>Sar</taxon>
        <taxon>Alveolata</taxon>
        <taxon>Apicomplexa</taxon>
        <taxon>Aconoidasida</taxon>
        <taxon>Haemosporida</taxon>
        <taxon>Plasmodiidae</taxon>
        <taxon>Plasmodium</taxon>
        <taxon>Plasmodium (Plasmodium)</taxon>
    </lineage>
</organism>
<dbReference type="VEuPathDB" id="PlasmoDB:PocGH01_02015600"/>
<dbReference type="Pfam" id="PF10273">
    <property type="entry name" value="WGG"/>
    <property type="match status" value="1"/>
</dbReference>
<dbReference type="InterPro" id="IPR019398">
    <property type="entry name" value="Pre-rRNA_process_TSR2"/>
</dbReference>
<accession>A0A1A8VI06</accession>
<evidence type="ECO:0000313" key="4">
    <source>
        <dbReference type="EMBL" id="SBS80071.1"/>
    </source>
</evidence>
<evidence type="ECO:0000256" key="3">
    <source>
        <dbReference type="SAM" id="MobiDB-lite"/>
    </source>
</evidence>